<evidence type="ECO:0000313" key="3">
    <source>
        <dbReference type="EMBL" id="TPD70532.1"/>
    </source>
</evidence>
<comment type="caution">
    <text evidence="3">The sequence shown here is derived from an EMBL/GenBank/DDBJ whole genome shotgun (WGS) entry which is preliminary data.</text>
</comment>
<feature type="signal peptide" evidence="1">
    <location>
        <begin position="1"/>
        <end position="21"/>
    </location>
</feature>
<dbReference type="AlphaFoldDB" id="A0A501QDQ5"/>
<dbReference type="PANTHER" id="PTHR36919">
    <property type="entry name" value="BLR1215 PROTEIN"/>
    <property type="match status" value="1"/>
</dbReference>
<reference evidence="3 4" key="1">
    <citation type="submission" date="2019-06" db="EMBL/GenBank/DDBJ databases">
        <title>Flavobacterium sp. MaA-Y11 from geoumgang.</title>
        <authorList>
            <person name="Jeong S."/>
        </authorList>
    </citation>
    <scope>NUCLEOTIDE SEQUENCE [LARGE SCALE GENOMIC DNA]</scope>
    <source>
        <strain evidence="3 4">MaA-Y11</strain>
    </source>
</reference>
<dbReference type="PANTHER" id="PTHR36919:SF3">
    <property type="entry name" value="BLL5882 PROTEIN"/>
    <property type="match status" value="1"/>
</dbReference>
<accession>A0A501QDQ5</accession>
<dbReference type="RefSeq" id="WP_139999960.1">
    <property type="nucleotide sequence ID" value="NZ_VFJE01000052.1"/>
</dbReference>
<gene>
    <name evidence="3" type="ORF">FJA49_06235</name>
</gene>
<keyword evidence="4" id="KW-1185">Reference proteome</keyword>
<dbReference type="InterPro" id="IPR019223">
    <property type="entry name" value="DUF2147"/>
</dbReference>
<evidence type="ECO:0000256" key="1">
    <source>
        <dbReference type="SAM" id="SignalP"/>
    </source>
</evidence>
<organism evidence="3 4">
    <name type="scientific">Flavobacterium microcysteis</name>
    <dbReference type="NCBI Taxonomy" id="2596891"/>
    <lineage>
        <taxon>Bacteria</taxon>
        <taxon>Pseudomonadati</taxon>
        <taxon>Bacteroidota</taxon>
        <taxon>Flavobacteriia</taxon>
        <taxon>Flavobacteriales</taxon>
        <taxon>Flavobacteriaceae</taxon>
        <taxon>Flavobacterium</taxon>
    </lineage>
</organism>
<proteinExistence type="predicted"/>
<dbReference type="OrthoDB" id="9814399at2"/>
<protein>
    <submittedName>
        <fullName evidence="3">DUF2147 domain-containing protein</fullName>
    </submittedName>
</protein>
<dbReference type="Gene3D" id="2.40.128.520">
    <property type="match status" value="1"/>
</dbReference>
<feature type="chain" id="PRO_5021190537" evidence="1">
    <location>
        <begin position="22"/>
        <end position="142"/>
    </location>
</feature>
<feature type="domain" description="DUF2147" evidence="2">
    <location>
        <begin position="26"/>
        <end position="141"/>
    </location>
</feature>
<dbReference type="Proteomes" id="UP000319175">
    <property type="component" value="Unassembled WGS sequence"/>
</dbReference>
<dbReference type="EMBL" id="VFJE01000052">
    <property type="protein sequence ID" value="TPD70532.1"/>
    <property type="molecule type" value="Genomic_DNA"/>
</dbReference>
<name>A0A501QDQ5_9FLAO</name>
<evidence type="ECO:0000313" key="4">
    <source>
        <dbReference type="Proteomes" id="UP000319175"/>
    </source>
</evidence>
<reference evidence="3 4" key="2">
    <citation type="submission" date="2019-06" db="EMBL/GenBank/DDBJ databases">
        <authorList>
            <person name="Seo Y."/>
        </authorList>
    </citation>
    <scope>NUCLEOTIDE SEQUENCE [LARGE SCALE GENOMIC DNA]</scope>
    <source>
        <strain evidence="3 4">MaA-Y11</strain>
    </source>
</reference>
<evidence type="ECO:0000259" key="2">
    <source>
        <dbReference type="Pfam" id="PF09917"/>
    </source>
</evidence>
<keyword evidence="1" id="KW-0732">Signal</keyword>
<dbReference type="Pfam" id="PF09917">
    <property type="entry name" value="DUF2147"/>
    <property type="match status" value="1"/>
</dbReference>
<sequence>MKKLAAYCIFLLFAGIQTGQAQSVTGKWKTFDDETGDAKSIVEIYEKNGKIYGKIIEILEKGKEDKTCDKCKGSKKDKPVKGMVIIEGLSKDGDTWEDGTILDPRNGNEYKCRINLENSDKLKVRGYLGISLLGRTQYWTRI</sequence>